<keyword evidence="1" id="KW-0496">Mitochondrion</keyword>
<gene>
    <name evidence="1" type="ORF">ABT39_MTgene4433</name>
</gene>
<dbReference type="EMBL" id="LKAM01000005">
    <property type="protein sequence ID" value="KUM48418.1"/>
    <property type="molecule type" value="Genomic_DNA"/>
</dbReference>
<dbReference type="AlphaFoldDB" id="A0A101M070"/>
<evidence type="ECO:0000313" key="1">
    <source>
        <dbReference type="EMBL" id="KUM48418.1"/>
    </source>
</evidence>
<sequence length="37" mass="4280">MNLLAMRVVPFPYWLLRGGTMLAELPGEAKWNYQLSI</sequence>
<organism evidence="1">
    <name type="scientific">Picea glauca</name>
    <name type="common">White spruce</name>
    <name type="synonym">Pinus glauca</name>
    <dbReference type="NCBI Taxonomy" id="3330"/>
    <lineage>
        <taxon>Eukaryota</taxon>
        <taxon>Viridiplantae</taxon>
        <taxon>Streptophyta</taxon>
        <taxon>Embryophyta</taxon>
        <taxon>Tracheophyta</taxon>
        <taxon>Spermatophyta</taxon>
        <taxon>Pinopsida</taxon>
        <taxon>Pinidae</taxon>
        <taxon>Conifers I</taxon>
        <taxon>Pinales</taxon>
        <taxon>Pinaceae</taxon>
        <taxon>Picea</taxon>
    </lineage>
</organism>
<geneLocation type="mitochondrion" evidence="1"/>
<comment type="caution">
    <text evidence="1">The sequence shown here is derived from an EMBL/GenBank/DDBJ whole genome shotgun (WGS) entry which is preliminary data.</text>
</comment>
<protein>
    <submittedName>
        <fullName evidence="1">Uncharacterized protein</fullName>
    </submittedName>
</protein>
<accession>A0A101M070</accession>
<reference evidence="1" key="1">
    <citation type="journal article" date="2015" name="Genome Biol. Evol.">
        <title>Organellar Genomes of White Spruce (Picea glauca): Assembly and Annotation.</title>
        <authorList>
            <person name="Jackman S.D."/>
            <person name="Warren R.L."/>
            <person name="Gibb E.A."/>
            <person name="Vandervalk B.P."/>
            <person name="Mohamadi H."/>
            <person name="Chu J."/>
            <person name="Raymond A."/>
            <person name="Pleasance S."/>
            <person name="Coope R."/>
            <person name="Wildung M.R."/>
            <person name="Ritland C.E."/>
            <person name="Bousquet J."/>
            <person name="Jones S.J."/>
            <person name="Bohlmann J."/>
            <person name="Birol I."/>
        </authorList>
    </citation>
    <scope>NUCLEOTIDE SEQUENCE [LARGE SCALE GENOMIC DNA]</scope>
    <source>
        <tissue evidence="1">Flushing bud</tissue>
    </source>
</reference>
<proteinExistence type="predicted"/>
<name>A0A101M070_PICGL</name>